<dbReference type="InterPro" id="IPR032675">
    <property type="entry name" value="LRR_dom_sf"/>
</dbReference>
<dbReference type="Gene3D" id="3.80.10.10">
    <property type="entry name" value="Ribonuclease Inhibitor"/>
    <property type="match status" value="2"/>
</dbReference>
<evidence type="ECO:0000256" key="1">
    <source>
        <dbReference type="SAM" id="MobiDB-lite"/>
    </source>
</evidence>
<dbReference type="SMART" id="SM00368">
    <property type="entry name" value="LRR_RI"/>
    <property type="match status" value="3"/>
</dbReference>
<feature type="compositionally biased region" description="Polar residues" evidence="1">
    <location>
        <begin position="95"/>
        <end position="109"/>
    </location>
</feature>
<name>A0AAU9JZB3_9CILI</name>
<protein>
    <submittedName>
        <fullName evidence="2">Uncharacterized protein</fullName>
    </submittedName>
</protein>
<sequence length="548" mass="62420">MLSSKTQKTKAYSNKYKVCCSKQSISANNQIVSTLNKYEFSVNFEIIQDKDLKPIASALPGLTQIKKIELSNSDKHKAVIPYSKSSPKGSRTVRTDAQTSNLDPENHSTFASSRERDEFEKKRKIKGIKIFKAISENLEHNRHLTTLIFEQINIEFEGWNLLARGFNAKLPLSYIEITDCRLKDKDFACFAPSLVNLKFLNILILSKNELEDCGFDLARVISKNNERVDEIVWLAGLRGEQPEMGGSGKGLEELNLSYNKLKDKTVYDLSSALYHDSIIKALDISYNSITIQGLQEIVSALYTNSTLLYLDIFGNGKSIPISFAKVILKKLKINLRRFRSRRNYSGDWEKRLINIKNSLGPILLASEPISPRETERKLRVIKKSETQESREITCESPYDFEEKSEEEILMEPEYSESESSYVPTKKGLLGYDHTPLHESRKKLPESCEKCKEFEKALFKSESTCLALTEKIKKLEARIAFLEEKASPVDSDKSLDFYQEESSPNTLSPSPESDIDTLSRINNMMKELGKLMDAFESRNPGKSKKLFNL</sequence>
<evidence type="ECO:0000313" key="2">
    <source>
        <dbReference type="EMBL" id="CAG9333004.1"/>
    </source>
</evidence>
<dbReference type="Proteomes" id="UP001162131">
    <property type="component" value="Unassembled WGS sequence"/>
</dbReference>
<organism evidence="2 3">
    <name type="scientific">Blepharisma stoltei</name>
    <dbReference type="NCBI Taxonomy" id="1481888"/>
    <lineage>
        <taxon>Eukaryota</taxon>
        <taxon>Sar</taxon>
        <taxon>Alveolata</taxon>
        <taxon>Ciliophora</taxon>
        <taxon>Postciliodesmatophora</taxon>
        <taxon>Heterotrichea</taxon>
        <taxon>Heterotrichida</taxon>
        <taxon>Blepharismidae</taxon>
        <taxon>Blepharisma</taxon>
    </lineage>
</organism>
<comment type="caution">
    <text evidence="2">The sequence shown here is derived from an EMBL/GenBank/DDBJ whole genome shotgun (WGS) entry which is preliminary data.</text>
</comment>
<proteinExistence type="predicted"/>
<keyword evidence="3" id="KW-1185">Reference proteome</keyword>
<dbReference type="EMBL" id="CAJZBQ010000056">
    <property type="protein sequence ID" value="CAG9333004.1"/>
    <property type="molecule type" value="Genomic_DNA"/>
</dbReference>
<feature type="region of interest" description="Disordered" evidence="1">
    <location>
        <begin position="491"/>
        <end position="514"/>
    </location>
</feature>
<reference evidence="2" key="1">
    <citation type="submission" date="2021-09" db="EMBL/GenBank/DDBJ databases">
        <authorList>
            <consortium name="AG Swart"/>
            <person name="Singh M."/>
            <person name="Singh A."/>
            <person name="Seah K."/>
            <person name="Emmerich C."/>
        </authorList>
    </citation>
    <scope>NUCLEOTIDE SEQUENCE</scope>
    <source>
        <strain evidence="2">ATCC30299</strain>
    </source>
</reference>
<dbReference type="SUPFAM" id="SSF52047">
    <property type="entry name" value="RNI-like"/>
    <property type="match status" value="1"/>
</dbReference>
<evidence type="ECO:0000313" key="3">
    <source>
        <dbReference type="Proteomes" id="UP001162131"/>
    </source>
</evidence>
<feature type="compositionally biased region" description="Polar residues" evidence="1">
    <location>
        <begin position="499"/>
        <end position="510"/>
    </location>
</feature>
<dbReference type="PANTHER" id="PTHR24110">
    <property type="entry name" value="CENTROSOMAL PROTEIN OF 78 KDA"/>
    <property type="match status" value="1"/>
</dbReference>
<dbReference type="PANTHER" id="PTHR24110:SF3">
    <property type="entry name" value="CENTROSOMAL PROTEIN OF 78 KDA"/>
    <property type="match status" value="1"/>
</dbReference>
<feature type="region of interest" description="Disordered" evidence="1">
    <location>
        <begin position="79"/>
        <end position="109"/>
    </location>
</feature>
<gene>
    <name evidence="2" type="ORF">BSTOLATCC_MIC57825</name>
</gene>
<dbReference type="AlphaFoldDB" id="A0AAU9JZB3"/>
<accession>A0AAU9JZB3</accession>